<feature type="chain" id="PRO_5012291598" description="Porin domain-containing protein" evidence="1">
    <location>
        <begin position="20"/>
        <end position="324"/>
    </location>
</feature>
<comment type="caution">
    <text evidence="2">The sequence shown here is derived from an EMBL/GenBank/DDBJ whole genome shotgun (WGS) entry which is preliminary data.</text>
</comment>
<evidence type="ECO:0000313" key="2">
    <source>
        <dbReference type="EMBL" id="PCI30615.1"/>
    </source>
</evidence>
<sequence length="324" mass="33815">MKTALTVAAVAGMSTAAMAAPNFSGSIKSYYGQVDTGAKNSSTYQKSLTEANLFITGAQGNMSYVYELEQRDNKAGADGGRKYITYTMDALSFQMGTNIVGVPFSLVSGTKTSSLAAYGIFSALNVYNQSDGLGINYKISDAMSAGIVLFDSDASGNGSSVANAEGSATAISFNGTFGPLAVKVLSQAGTEDNFASSTDTTLKSAKTLIGAKFTISDQMSISLDITSKEKDNGSKKDSAADTAIQFKMKDLGPGNLTVTYATSEKKELDETTQKDVFTALVYDISVEKGAGIQIVYASDATDMEAASADDTTKTFIGVGFYTAF</sequence>
<gene>
    <name evidence="2" type="ORF">COB67_01300</name>
</gene>
<proteinExistence type="predicted"/>
<accession>A0A2A4TBV1</accession>
<feature type="signal peptide" evidence="1">
    <location>
        <begin position="1"/>
        <end position="19"/>
    </location>
</feature>
<evidence type="ECO:0008006" key="4">
    <source>
        <dbReference type="Google" id="ProtNLM"/>
    </source>
</evidence>
<keyword evidence="1" id="KW-0732">Signal</keyword>
<evidence type="ECO:0000313" key="3">
    <source>
        <dbReference type="Proteomes" id="UP000218113"/>
    </source>
</evidence>
<reference evidence="3" key="1">
    <citation type="submission" date="2017-08" db="EMBL/GenBank/DDBJ databases">
        <title>A dynamic microbial community with high functional redundancy inhabits the cold, oxic subseafloor aquifer.</title>
        <authorList>
            <person name="Tully B.J."/>
            <person name="Wheat C.G."/>
            <person name="Glazer B.T."/>
            <person name="Huber J.A."/>
        </authorList>
    </citation>
    <scope>NUCLEOTIDE SEQUENCE [LARGE SCALE GENOMIC DNA]</scope>
</reference>
<evidence type="ECO:0000256" key="1">
    <source>
        <dbReference type="SAM" id="SignalP"/>
    </source>
</evidence>
<dbReference type="EMBL" id="NVSR01000003">
    <property type="protein sequence ID" value="PCI30615.1"/>
    <property type="molecule type" value="Genomic_DNA"/>
</dbReference>
<dbReference type="Proteomes" id="UP000218113">
    <property type="component" value="Unassembled WGS sequence"/>
</dbReference>
<organism evidence="2 3">
    <name type="scientific">SAR324 cluster bacterium</name>
    <dbReference type="NCBI Taxonomy" id="2024889"/>
    <lineage>
        <taxon>Bacteria</taxon>
        <taxon>Deltaproteobacteria</taxon>
        <taxon>SAR324 cluster</taxon>
    </lineage>
</organism>
<name>A0A2A4TBV1_9DELT</name>
<dbReference type="AlphaFoldDB" id="A0A2A4TBV1"/>
<protein>
    <recommendedName>
        <fullName evidence="4">Porin domain-containing protein</fullName>
    </recommendedName>
</protein>